<feature type="transmembrane region" description="Helical" evidence="6">
    <location>
        <begin position="109"/>
        <end position="129"/>
    </location>
</feature>
<feature type="transmembrane region" description="Helical" evidence="6">
    <location>
        <begin position="378"/>
        <end position="398"/>
    </location>
</feature>
<feature type="transmembrane region" description="Helical" evidence="6">
    <location>
        <begin position="165"/>
        <end position="186"/>
    </location>
</feature>
<dbReference type="AlphaFoldDB" id="A0A7K1FGH5"/>
<reference evidence="7 8" key="1">
    <citation type="submission" date="2019-11" db="EMBL/GenBank/DDBJ databases">
        <authorList>
            <person name="Jiang L.-Q."/>
        </authorList>
    </citation>
    <scope>NUCLEOTIDE SEQUENCE [LARGE SCALE GENOMIC DNA]</scope>
    <source>
        <strain evidence="7 8">YIM 132087</strain>
    </source>
</reference>
<dbReference type="GO" id="GO:0022857">
    <property type="term" value="F:transmembrane transporter activity"/>
    <property type="evidence" value="ECO:0007669"/>
    <property type="project" value="InterPro"/>
</dbReference>
<feature type="transmembrane region" description="Helical" evidence="6">
    <location>
        <begin position="37"/>
        <end position="57"/>
    </location>
</feature>
<dbReference type="Pfam" id="PF02653">
    <property type="entry name" value="BPD_transp_2"/>
    <property type="match status" value="1"/>
</dbReference>
<dbReference type="PANTHER" id="PTHR43370:SF1">
    <property type="entry name" value="GUANOSINE ABC TRANSPORTER PERMEASE PROTEIN NUPQ"/>
    <property type="match status" value="1"/>
</dbReference>
<dbReference type="InterPro" id="IPR001851">
    <property type="entry name" value="ABC_transp_permease"/>
</dbReference>
<evidence type="ECO:0000256" key="5">
    <source>
        <dbReference type="ARBA" id="ARBA00023136"/>
    </source>
</evidence>
<dbReference type="CDD" id="cd06580">
    <property type="entry name" value="TM_PBP1_transp_TpRbsC_like"/>
    <property type="match status" value="1"/>
</dbReference>
<evidence type="ECO:0000313" key="8">
    <source>
        <dbReference type="Proteomes" id="UP000460221"/>
    </source>
</evidence>
<proteinExistence type="predicted"/>
<keyword evidence="2" id="KW-1003">Cell membrane</keyword>
<evidence type="ECO:0000256" key="1">
    <source>
        <dbReference type="ARBA" id="ARBA00004651"/>
    </source>
</evidence>
<keyword evidence="4 6" id="KW-1133">Transmembrane helix</keyword>
<feature type="transmembrane region" description="Helical" evidence="6">
    <location>
        <begin position="327"/>
        <end position="346"/>
    </location>
</feature>
<feature type="transmembrane region" description="Helical" evidence="6">
    <location>
        <begin position="352"/>
        <end position="371"/>
    </location>
</feature>
<evidence type="ECO:0000256" key="3">
    <source>
        <dbReference type="ARBA" id="ARBA00022692"/>
    </source>
</evidence>
<evidence type="ECO:0000256" key="6">
    <source>
        <dbReference type="SAM" id="Phobius"/>
    </source>
</evidence>
<feature type="transmembrane region" description="Helical" evidence="6">
    <location>
        <begin position="404"/>
        <end position="424"/>
    </location>
</feature>
<dbReference type="PANTHER" id="PTHR43370">
    <property type="entry name" value="SUGAR ABC TRANSPORTER INTEGRAL MEMBRANE PROTEIN-RELATED"/>
    <property type="match status" value="1"/>
</dbReference>
<evidence type="ECO:0000313" key="7">
    <source>
        <dbReference type="EMBL" id="MTD13217.1"/>
    </source>
</evidence>
<dbReference type="EMBL" id="WLYK01000001">
    <property type="protein sequence ID" value="MTD13217.1"/>
    <property type="molecule type" value="Genomic_DNA"/>
</dbReference>
<comment type="caution">
    <text evidence="7">The sequence shown here is derived from an EMBL/GenBank/DDBJ whole genome shotgun (WGS) entry which is preliminary data.</text>
</comment>
<gene>
    <name evidence="7" type="ORF">GIS00_04555</name>
</gene>
<protein>
    <submittedName>
        <fullName evidence="7">ABC transporter permease</fullName>
    </submittedName>
</protein>
<keyword evidence="8" id="KW-1185">Reference proteome</keyword>
<feature type="transmembrane region" description="Helical" evidence="6">
    <location>
        <begin position="192"/>
        <end position="215"/>
    </location>
</feature>
<feature type="transmembrane region" description="Helical" evidence="6">
    <location>
        <begin position="135"/>
        <end position="153"/>
    </location>
</feature>
<evidence type="ECO:0000256" key="2">
    <source>
        <dbReference type="ARBA" id="ARBA00022475"/>
    </source>
</evidence>
<comment type="subcellular location">
    <subcellularLocation>
        <location evidence="1">Cell membrane</location>
        <topology evidence="1">Multi-pass membrane protein</topology>
    </subcellularLocation>
</comment>
<feature type="transmembrane region" description="Helical" evidence="6">
    <location>
        <begin position="280"/>
        <end position="297"/>
    </location>
</feature>
<keyword evidence="5 6" id="KW-0472">Membrane</keyword>
<keyword evidence="3 6" id="KW-0812">Transmembrane</keyword>
<evidence type="ECO:0000256" key="4">
    <source>
        <dbReference type="ARBA" id="ARBA00022989"/>
    </source>
</evidence>
<feature type="transmembrane region" description="Helical" evidence="6">
    <location>
        <begin position="77"/>
        <end position="97"/>
    </location>
</feature>
<dbReference type="RefSeq" id="WP_154767114.1">
    <property type="nucleotide sequence ID" value="NZ_WLYK01000001.1"/>
</dbReference>
<name>A0A7K1FGH5_9ACTN</name>
<dbReference type="GO" id="GO:0005886">
    <property type="term" value="C:plasma membrane"/>
    <property type="evidence" value="ECO:0007669"/>
    <property type="project" value="UniProtKB-SubCell"/>
</dbReference>
<sequence>MTAIDDGHVGTSDEADRDVAARSLTARLDRQSRRKTAWFCAVLGIGVLVLGFTAGGLSTRLAVGNGSVNSLPIGAPVWVFGVVAGLVCLVSAVVVFRQDGTGGRRAGRLRGGLLALSVFAAIVGVVAWAARGEQASLSGILALSVTASIPIILGSTSGVLAERAGTFNIAIEGQMLIGAFLSALVSSITGSAWIGVATAILGGLAWGCLLGVLTIRYAVSQVVAGFVLVGLAAGLTAFLTEQVMVPDLATFNSPETLGTLTIPLLSDIPVIGPALFRQSPLFYVAVLIAVVTQIVLYRTRTGLRIRAVGENPAAVESSGVQPRRIRFWATAASGAIGGVGGAAFTVGSAGQFVAGMSSGLGFVALAAVILGSWRVPQAAASALLFGFATSISGVFGLLKVDIPPALMLTAPYVITILVVSGVVAKGKGPAAAGGSI</sequence>
<accession>A0A7K1FGH5</accession>
<dbReference type="Proteomes" id="UP000460221">
    <property type="component" value="Unassembled WGS sequence"/>
</dbReference>
<organism evidence="7 8">
    <name type="scientific">Nakamurella alba</name>
    <dbReference type="NCBI Taxonomy" id="2665158"/>
    <lineage>
        <taxon>Bacteria</taxon>
        <taxon>Bacillati</taxon>
        <taxon>Actinomycetota</taxon>
        <taxon>Actinomycetes</taxon>
        <taxon>Nakamurellales</taxon>
        <taxon>Nakamurellaceae</taxon>
        <taxon>Nakamurella</taxon>
    </lineage>
</organism>
<feature type="transmembrane region" description="Helical" evidence="6">
    <location>
        <begin position="222"/>
        <end position="240"/>
    </location>
</feature>